<dbReference type="InterPro" id="IPR056131">
    <property type="entry name" value="DUF7714"/>
</dbReference>
<dbReference type="Proteomes" id="UP001272052">
    <property type="component" value="Unassembled WGS sequence"/>
</dbReference>
<organism evidence="1 2">
    <name type="scientific">Methanimicrococcus hacksteinii</name>
    <dbReference type="NCBI Taxonomy" id="3028293"/>
    <lineage>
        <taxon>Archaea</taxon>
        <taxon>Methanobacteriati</taxon>
        <taxon>Methanobacteriota</taxon>
        <taxon>Stenosarchaea group</taxon>
        <taxon>Methanomicrobia</taxon>
        <taxon>Methanosarcinales</taxon>
        <taxon>Methanosarcinaceae</taxon>
        <taxon>Methanimicrococcus</taxon>
    </lineage>
</organism>
<reference evidence="1 2" key="1">
    <citation type="submission" date="2023-06" db="EMBL/GenBank/DDBJ databases">
        <title>Genome sequence of Methanimicrococcus sp. At1.</title>
        <authorList>
            <person name="Protasov E."/>
            <person name="Platt K."/>
            <person name="Poehlein A."/>
            <person name="Daniel R."/>
            <person name="Brune A."/>
        </authorList>
    </citation>
    <scope>NUCLEOTIDE SEQUENCE [LARGE SCALE GENOMIC DNA]</scope>
    <source>
        <strain evidence="1 2">At1</strain>
    </source>
</reference>
<accession>A0ABU3VPJ6</accession>
<comment type="caution">
    <text evidence="1">The sequence shown here is derived from an EMBL/GenBank/DDBJ whole genome shotgun (WGS) entry which is preliminary data.</text>
</comment>
<proteinExistence type="predicted"/>
<dbReference type="EMBL" id="JAWDKC010000015">
    <property type="protein sequence ID" value="MDV0445342.1"/>
    <property type="molecule type" value="Genomic_DNA"/>
</dbReference>
<evidence type="ECO:0000313" key="1">
    <source>
        <dbReference type="EMBL" id="MDV0445342.1"/>
    </source>
</evidence>
<dbReference type="Pfam" id="PF24830">
    <property type="entry name" value="DUF7714"/>
    <property type="match status" value="1"/>
</dbReference>
<gene>
    <name evidence="1" type="ORF">MmiAt1_09160</name>
</gene>
<keyword evidence="2" id="KW-1185">Reference proteome</keyword>
<dbReference type="RefSeq" id="WP_318785762.1">
    <property type="nucleotide sequence ID" value="NZ_JAWDKC010000015.1"/>
</dbReference>
<protein>
    <submittedName>
        <fullName evidence="1">Uncharacterized protein</fullName>
    </submittedName>
</protein>
<sequence>MIFPKEYKTIGWAEAGKTTSDEQKRIYFLSEYILEKTAEGYNLYEVGNEGDGFIRKPSGSKLIAGADEIIVCEEMMNIKNRTFLIQTASKLIGAENETRKQASRKQATTVVFTGIDRHLTFVKDPDLSEILEIEVIDVVPPEPAWLANCIKRMDAANLFGDLQISLTEKIADLSVYQSDKTIYPCHSSGLAGKFLDSDRIDETEDGWTLVGCDTSKKIVETIYPNLKYEFIDMCPMRSDLTKPEKPFIMRCCKSENSGKMIQINGQKGVIVHWGAGEWQIAESVRKLAFELREND</sequence>
<name>A0ABU3VPJ6_9EURY</name>
<evidence type="ECO:0000313" key="2">
    <source>
        <dbReference type="Proteomes" id="UP001272052"/>
    </source>
</evidence>